<keyword evidence="5" id="KW-1185">Reference proteome</keyword>
<proteinExistence type="predicted"/>
<accession>A0ABT7MKG9</accession>
<evidence type="ECO:0000256" key="1">
    <source>
        <dbReference type="SAM" id="MobiDB-lite"/>
    </source>
</evidence>
<evidence type="ECO:0000313" key="4">
    <source>
        <dbReference type="EMBL" id="MDL5160427.1"/>
    </source>
</evidence>
<dbReference type="EMBL" id="JASVWF010000011">
    <property type="protein sequence ID" value="MDL5160427.1"/>
    <property type="molecule type" value="Genomic_DNA"/>
</dbReference>
<evidence type="ECO:0000313" key="5">
    <source>
        <dbReference type="Proteomes" id="UP001231924"/>
    </source>
</evidence>
<reference evidence="4 5" key="1">
    <citation type="submission" date="2023-06" db="EMBL/GenBank/DDBJ databases">
        <title>Actinomycetospora Odt1-22.</title>
        <authorList>
            <person name="Supong K."/>
        </authorList>
    </citation>
    <scope>NUCLEOTIDE SEQUENCE [LARGE SCALE GENOMIC DNA]</scope>
    <source>
        <strain evidence="4 5">Odt1-22</strain>
    </source>
</reference>
<feature type="chain" id="PRO_5046627122" evidence="2">
    <location>
        <begin position="35"/>
        <end position="161"/>
    </location>
</feature>
<protein>
    <submittedName>
        <fullName evidence="4">DUF732 domain-containing protein</fullName>
    </submittedName>
</protein>
<keyword evidence="2" id="KW-0732">Signal</keyword>
<feature type="compositionally biased region" description="Polar residues" evidence="1">
    <location>
        <begin position="70"/>
        <end position="79"/>
    </location>
</feature>
<sequence>MDSTRTAPAPVLSRSGTLVVAAAVVLALAGAAGCAGPPAPSNALTSPAAPAPPGASTPAGTSAQAAEIPSPSQAPQLSPEQRDDAFTQALASKNLQVGDEQTRTQVASSVCQSLDSGVTVPGLAEALRDALGGPTPENTGFIIGAATAIYCPANLPKLKTN</sequence>
<dbReference type="InterPro" id="IPR007969">
    <property type="entry name" value="DUF732"/>
</dbReference>
<name>A0ABT7MKG9_9PSEU</name>
<feature type="domain" description="DUF732" evidence="3">
    <location>
        <begin position="83"/>
        <end position="152"/>
    </location>
</feature>
<dbReference type="Proteomes" id="UP001231924">
    <property type="component" value="Unassembled WGS sequence"/>
</dbReference>
<feature type="compositionally biased region" description="Low complexity" evidence="1">
    <location>
        <begin position="34"/>
        <end position="48"/>
    </location>
</feature>
<dbReference type="PROSITE" id="PS51257">
    <property type="entry name" value="PROKAR_LIPOPROTEIN"/>
    <property type="match status" value="1"/>
</dbReference>
<organism evidence="4 5">
    <name type="scientific">Actinomycetospora termitidis</name>
    <dbReference type="NCBI Taxonomy" id="3053470"/>
    <lineage>
        <taxon>Bacteria</taxon>
        <taxon>Bacillati</taxon>
        <taxon>Actinomycetota</taxon>
        <taxon>Actinomycetes</taxon>
        <taxon>Pseudonocardiales</taxon>
        <taxon>Pseudonocardiaceae</taxon>
        <taxon>Actinomycetospora</taxon>
    </lineage>
</organism>
<evidence type="ECO:0000256" key="2">
    <source>
        <dbReference type="SAM" id="SignalP"/>
    </source>
</evidence>
<feature type="signal peptide" evidence="2">
    <location>
        <begin position="1"/>
        <end position="34"/>
    </location>
</feature>
<dbReference type="Pfam" id="PF05305">
    <property type="entry name" value="DUF732"/>
    <property type="match status" value="1"/>
</dbReference>
<dbReference type="RefSeq" id="WP_286057039.1">
    <property type="nucleotide sequence ID" value="NZ_JASVWF010000011.1"/>
</dbReference>
<comment type="caution">
    <text evidence="4">The sequence shown here is derived from an EMBL/GenBank/DDBJ whole genome shotgun (WGS) entry which is preliminary data.</text>
</comment>
<feature type="region of interest" description="Disordered" evidence="1">
    <location>
        <begin position="34"/>
        <end position="84"/>
    </location>
</feature>
<evidence type="ECO:0000259" key="3">
    <source>
        <dbReference type="Pfam" id="PF05305"/>
    </source>
</evidence>
<gene>
    <name evidence="4" type="ORF">QRT03_30980</name>
</gene>